<dbReference type="Gene3D" id="1.25.40.20">
    <property type="entry name" value="Ankyrin repeat-containing domain"/>
    <property type="match status" value="1"/>
</dbReference>
<dbReference type="AlphaFoldDB" id="A0A8S0Z1M6"/>
<sequence length="588" mass="65875">MSPPSELSFEEILKFMLAHNGKVTNHELVKHFKVFLMNPDMRDEARSTFKKHVNALANIKNQNNEKWLILKKKYMTNNGKDNYDVGSKVPESPSVSAVESTRESEPNSEEVPPQRPPLPLQLNQDFNILTNLIQDNTLPINDIAPISQSESKDSLSSVPSEEIPPKVHPRRRSSDKSIEKQSTIPSLPELPSPQPNEDDSGLNTTMSHTLTSSASESMLVDSEQTISVKERKQMFNKMASESDVLKSSKVSGNINSQGVDEEDRVSLDQKSEADPLDSKQKQWILCAARGDYHSLAKMCKENSKLVKTKDPFTTAMHWACKRGDENLVKLLGGVARQVVNERSYIVKVSLQSFSCGVRHRRRRKQNGGYTPLHIAMQFRHENVYRLLVEVYDGDPNVRDWSGRKPRQYLVHMDTSLSPGSYRKADTYDTRRIVSSPPVLRVPSHNINTQSKKEGFLRIGSLNVRVKKTTEAFSNFLGVGATRSSAYVPKSAREERRSDVPDGDQLKSWGSADNIQKDDKLMPPPMSSKVRRRLASGRRGLAAAHSRSTPSTPDQPRAQIGVSEEGDSDSDSAAGFHSAWRQQRASNCT</sequence>
<feature type="region of interest" description="Disordered" evidence="5">
    <location>
        <begin position="148"/>
        <end position="222"/>
    </location>
</feature>
<evidence type="ECO:0000256" key="3">
    <source>
        <dbReference type="ARBA" id="ARBA00038122"/>
    </source>
</evidence>
<dbReference type="InterPro" id="IPR002110">
    <property type="entry name" value="Ankyrin_rpt"/>
</dbReference>
<reference evidence="7 8" key="1">
    <citation type="submission" date="2020-04" db="EMBL/GenBank/DDBJ databases">
        <authorList>
            <person name="Wallbank WR R."/>
            <person name="Pardo Diaz C."/>
            <person name="Kozak K."/>
            <person name="Martin S."/>
            <person name="Jiggins C."/>
            <person name="Moest M."/>
            <person name="Warren A I."/>
            <person name="Byers J.R.P. K."/>
            <person name="Montejo-Kovacevich G."/>
            <person name="Yen C E."/>
        </authorList>
    </citation>
    <scope>NUCLEOTIDE SEQUENCE [LARGE SCALE GENOMIC DNA]</scope>
</reference>
<feature type="domain" description="SOWAHA-C winged helix-turn-helix" evidence="6">
    <location>
        <begin position="6"/>
        <end position="81"/>
    </location>
</feature>
<comment type="caution">
    <text evidence="7">The sequence shown here is derived from an EMBL/GenBank/DDBJ whole genome shotgun (WGS) entry which is preliminary data.</text>
</comment>
<name>A0A8S0Z1M6_ARCPL</name>
<evidence type="ECO:0000259" key="6">
    <source>
        <dbReference type="Pfam" id="PF25877"/>
    </source>
</evidence>
<evidence type="ECO:0000313" key="7">
    <source>
        <dbReference type="EMBL" id="CAB3226037.1"/>
    </source>
</evidence>
<dbReference type="PROSITE" id="PS50088">
    <property type="entry name" value="ANK_REPEAT"/>
    <property type="match status" value="1"/>
</dbReference>
<dbReference type="PROSITE" id="PS50297">
    <property type="entry name" value="ANK_REP_REGION"/>
    <property type="match status" value="1"/>
</dbReference>
<keyword evidence="2 4" id="KW-0040">ANK repeat</keyword>
<dbReference type="Proteomes" id="UP000494106">
    <property type="component" value="Unassembled WGS sequence"/>
</dbReference>
<feature type="region of interest" description="Disordered" evidence="5">
    <location>
        <begin position="484"/>
        <end position="588"/>
    </location>
</feature>
<evidence type="ECO:0000256" key="4">
    <source>
        <dbReference type="PROSITE-ProRule" id="PRU00023"/>
    </source>
</evidence>
<dbReference type="InterPro" id="IPR058889">
    <property type="entry name" value="WHD_SOWAHA-C"/>
</dbReference>
<feature type="compositionally biased region" description="Polar residues" evidence="5">
    <location>
        <begin position="148"/>
        <end position="159"/>
    </location>
</feature>
<feature type="region of interest" description="Disordered" evidence="5">
    <location>
        <begin position="240"/>
        <end position="274"/>
    </location>
</feature>
<proteinExistence type="inferred from homology"/>
<dbReference type="SUPFAM" id="SSF48403">
    <property type="entry name" value="Ankyrin repeat"/>
    <property type="match status" value="1"/>
</dbReference>
<accession>A0A8S0Z1M6</accession>
<dbReference type="Pfam" id="PF25877">
    <property type="entry name" value="WHD_SOWAH"/>
    <property type="match status" value="1"/>
</dbReference>
<feature type="compositionally biased region" description="Low complexity" evidence="5">
    <location>
        <begin position="87"/>
        <end position="99"/>
    </location>
</feature>
<evidence type="ECO:0000256" key="2">
    <source>
        <dbReference type="ARBA" id="ARBA00023043"/>
    </source>
</evidence>
<evidence type="ECO:0000256" key="5">
    <source>
        <dbReference type="SAM" id="MobiDB-lite"/>
    </source>
</evidence>
<feature type="compositionally biased region" description="Basic and acidic residues" evidence="5">
    <location>
        <begin position="490"/>
        <end position="499"/>
    </location>
</feature>
<feature type="compositionally biased region" description="Basic and acidic residues" evidence="5">
    <location>
        <begin position="264"/>
        <end position="274"/>
    </location>
</feature>
<feature type="compositionally biased region" description="Polar residues" evidence="5">
    <location>
        <begin position="579"/>
        <end position="588"/>
    </location>
</feature>
<evidence type="ECO:0000256" key="1">
    <source>
        <dbReference type="ARBA" id="ARBA00022737"/>
    </source>
</evidence>
<feature type="compositionally biased region" description="Polar residues" evidence="5">
    <location>
        <begin position="201"/>
        <end position="222"/>
    </location>
</feature>
<feature type="compositionally biased region" description="Polar residues" evidence="5">
    <location>
        <begin position="248"/>
        <end position="258"/>
    </location>
</feature>
<comment type="similarity">
    <text evidence="3">Belongs to the SOWAH family.</text>
</comment>
<keyword evidence="8" id="KW-1185">Reference proteome</keyword>
<dbReference type="PANTHER" id="PTHR14491">
    <property type="entry name" value="SOSONDOWAH, ISOFORM G"/>
    <property type="match status" value="1"/>
</dbReference>
<organism evidence="7 8">
    <name type="scientific">Arctia plantaginis</name>
    <name type="common">Wood tiger moth</name>
    <name type="synonym">Phalaena plantaginis</name>
    <dbReference type="NCBI Taxonomy" id="874455"/>
    <lineage>
        <taxon>Eukaryota</taxon>
        <taxon>Metazoa</taxon>
        <taxon>Ecdysozoa</taxon>
        <taxon>Arthropoda</taxon>
        <taxon>Hexapoda</taxon>
        <taxon>Insecta</taxon>
        <taxon>Pterygota</taxon>
        <taxon>Neoptera</taxon>
        <taxon>Endopterygota</taxon>
        <taxon>Lepidoptera</taxon>
        <taxon>Glossata</taxon>
        <taxon>Ditrysia</taxon>
        <taxon>Noctuoidea</taxon>
        <taxon>Erebidae</taxon>
        <taxon>Arctiinae</taxon>
        <taxon>Arctia</taxon>
    </lineage>
</organism>
<evidence type="ECO:0000313" key="8">
    <source>
        <dbReference type="Proteomes" id="UP000494106"/>
    </source>
</evidence>
<dbReference type="SMART" id="SM00248">
    <property type="entry name" value="ANK"/>
    <property type="match status" value="2"/>
</dbReference>
<dbReference type="EMBL" id="CADEBC010000208">
    <property type="protein sequence ID" value="CAB3226037.1"/>
    <property type="molecule type" value="Genomic_DNA"/>
</dbReference>
<feature type="repeat" description="ANK" evidence="4">
    <location>
        <begin position="367"/>
        <end position="389"/>
    </location>
</feature>
<dbReference type="InterPro" id="IPR036770">
    <property type="entry name" value="Ankyrin_rpt-contain_sf"/>
</dbReference>
<dbReference type="OrthoDB" id="60433at2759"/>
<protein>
    <recommendedName>
        <fullName evidence="6">SOWAHA-C winged helix-turn-helix domain-containing protein</fullName>
    </recommendedName>
</protein>
<dbReference type="Pfam" id="PF12796">
    <property type="entry name" value="Ank_2"/>
    <property type="match status" value="1"/>
</dbReference>
<feature type="compositionally biased region" description="Low complexity" evidence="5">
    <location>
        <begin position="536"/>
        <end position="547"/>
    </location>
</feature>
<keyword evidence="1" id="KW-0677">Repeat</keyword>
<gene>
    <name evidence="7" type="ORF">APLA_LOCUS2694</name>
</gene>
<dbReference type="PANTHER" id="PTHR14491:SF7">
    <property type="entry name" value="SOSONDOWAH, ISOFORM G"/>
    <property type="match status" value="1"/>
</dbReference>
<feature type="region of interest" description="Disordered" evidence="5">
    <location>
        <begin position="81"/>
        <end position="121"/>
    </location>
</feature>